<evidence type="ECO:0000313" key="7">
    <source>
        <dbReference type="Proteomes" id="UP000467841"/>
    </source>
</evidence>
<protein>
    <recommendedName>
        <fullName evidence="5">SWIM-type domain-containing protein</fullName>
    </recommendedName>
</protein>
<dbReference type="Proteomes" id="UP000467841">
    <property type="component" value="Unassembled WGS sequence"/>
</dbReference>
<accession>A0A6D2KPU7</accession>
<gene>
    <name evidence="6" type="ORF">MERR_LOCUS36758</name>
</gene>
<dbReference type="GO" id="GO:0008270">
    <property type="term" value="F:zinc ion binding"/>
    <property type="evidence" value="ECO:0007669"/>
    <property type="project" value="UniProtKB-KW"/>
</dbReference>
<name>A0A6D2KPU7_9BRAS</name>
<dbReference type="Pfam" id="PF04434">
    <property type="entry name" value="SWIM"/>
    <property type="match status" value="1"/>
</dbReference>
<evidence type="ECO:0000313" key="6">
    <source>
        <dbReference type="EMBL" id="CAA7049523.1"/>
    </source>
</evidence>
<keyword evidence="7" id="KW-1185">Reference proteome</keyword>
<dbReference type="InterPro" id="IPR006564">
    <property type="entry name" value="Znf_PMZ"/>
</dbReference>
<feature type="domain" description="SWIM-type" evidence="5">
    <location>
        <begin position="349"/>
        <end position="381"/>
    </location>
</feature>
<dbReference type="PANTHER" id="PTHR31973">
    <property type="entry name" value="POLYPROTEIN, PUTATIVE-RELATED"/>
    <property type="match status" value="1"/>
</dbReference>
<sequence>MLYVDFVGGVDSKIVPKHVGQALNMRFGAKMDYWKAHKTLLRARNLIRGSAESGYSDLPTYLHQIRKANPGTFTRLEVDEFDRFKYLFLAFGASIVGFSYMRKVIVVDGTFLSGKYKGTLLLATAQDGNFQIFPIAYAVVDTENDDSWEWFFQQLSNVIPDDEELAIISDRHISIGNAIGKVYPKSSRGICTYHLYKNVLQRYGGGEAFRWVKKAANAFRMSDFIKIFDEIKGMNPALHKYLVKADVRKWARVHFPGDRYNLTTTNIAESINKQISSSRSLPIVRLLDAIRLMMTRWFAERRSDASSVKTTLTRGVEKMLEKRVLYAKTLKVQAIDSRHAQVTGGTSLHVVNLTERKCTCRRFDIEKLPCVHALVAAEASNKCRIALAHHYFHNNDLCKGYYTSIMPRDDASDAPEHVAMKLCLPPIVRTPPGRPRKRRFKSALEKACDKKRPRKDYTCSRCHQSGHNCKTCKVSI</sequence>
<reference evidence="6" key="1">
    <citation type="submission" date="2020-01" db="EMBL/GenBank/DDBJ databases">
        <authorList>
            <person name="Mishra B."/>
        </authorList>
    </citation>
    <scope>NUCLEOTIDE SEQUENCE [LARGE SCALE GENOMIC DNA]</scope>
</reference>
<dbReference type="Pfam" id="PF10551">
    <property type="entry name" value="MULE"/>
    <property type="match status" value="1"/>
</dbReference>
<dbReference type="EMBL" id="CACVBM020001418">
    <property type="protein sequence ID" value="CAA7049523.1"/>
    <property type="molecule type" value="Genomic_DNA"/>
</dbReference>
<dbReference type="PANTHER" id="PTHR31973:SF195">
    <property type="entry name" value="MUDR FAMILY TRANSPOSASE"/>
    <property type="match status" value="1"/>
</dbReference>
<evidence type="ECO:0000256" key="1">
    <source>
        <dbReference type="ARBA" id="ARBA00022723"/>
    </source>
</evidence>
<organism evidence="6 7">
    <name type="scientific">Microthlaspi erraticum</name>
    <dbReference type="NCBI Taxonomy" id="1685480"/>
    <lineage>
        <taxon>Eukaryota</taxon>
        <taxon>Viridiplantae</taxon>
        <taxon>Streptophyta</taxon>
        <taxon>Embryophyta</taxon>
        <taxon>Tracheophyta</taxon>
        <taxon>Spermatophyta</taxon>
        <taxon>Magnoliopsida</taxon>
        <taxon>eudicotyledons</taxon>
        <taxon>Gunneridae</taxon>
        <taxon>Pentapetalae</taxon>
        <taxon>rosids</taxon>
        <taxon>malvids</taxon>
        <taxon>Brassicales</taxon>
        <taxon>Brassicaceae</taxon>
        <taxon>Coluteocarpeae</taxon>
        <taxon>Microthlaspi</taxon>
    </lineage>
</organism>
<keyword evidence="2 4" id="KW-0863">Zinc-finger</keyword>
<dbReference type="OrthoDB" id="1023854at2759"/>
<evidence type="ECO:0000256" key="2">
    <source>
        <dbReference type="ARBA" id="ARBA00022771"/>
    </source>
</evidence>
<evidence type="ECO:0000256" key="3">
    <source>
        <dbReference type="ARBA" id="ARBA00022833"/>
    </source>
</evidence>
<dbReference type="PROSITE" id="PS50966">
    <property type="entry name" value="ZF_SWIM"/>
    <property type="match status" value="1"/>
</dbReference>
<comment type="caution">
    <text evidence="6">The sequence shown here is derived from an EMBL/GenBank/DDBJ whole genome shotgun (WGS) entry which is preliminary data.</text>
</comment>
<evidence type="ECO:0000259" key="5">
    <source>
        <dbReference type="PROSITE" id="PS50966"/>
    </source>
</evidence>
<dbReference type="AlphaFoldDB" id="A0A6D2KPU7"/>
<keyword evidence="3" id="KW-0862">Zinc</keyword>
<dbReference type="InterPro" id="IPR007527">
    <property type="entry name" value="Znf_SWIM"/>
</dbReference>
<evidence type="ECO:0000256" key="4">
    <source>
        <dbReference type="PROSITE-ProRule" id="PRU00325"/>
    </source>
</evidence>
<keyword evidence="1" id="KW-0479">Metal-binding</keyword>
<proteinExistence type="predicted"/>
<dbReference type="SMART" id="SM00575">
    <property type="entry name" value="ZnF_PMZ"/>
    <property type="match status" value="1"/>
</dbReference>
<dbReference type="InterPro" id="IPR018289">
    <property type="entry name" value="MULE_transposase_dom"/>
</dbReference>